<keyword evidence="1" id="KW-0472">Membrane</keyword>
<comment type="caution">
    <text evidence="2">The sequence shown here is derived from an EMBL/GenBank/DDBJ whole genome shotgun (WGS) entry which is preliminary data.</text>
</comment>
<accession>A0A8T3ALW6</accession>
<dbReference type="Proteomes" id="UP000829196">
    <property type="component" value="Unassembled WGS sequence"/>
</dbReference>
<organism evidence="2 3">
    <name type="scientific">Dendrobium nobile</name>
    <name type="common">Orchid</name>
    <dbReference type="NCBI Taxonomy" id="94219"/>
    <lineage>
        <taxon>Eukaryota</taxon>
        <taxon>Viridiplantae</taxon>
        <taxon>Streptophyta</taxon>
        <taxon>Embryophyta</taxon>
        <taxon>Tracheophyta</taxon>
        <taxon>Spermatophyta</taxon>
        <taxon>Magnoliopsida</taxon>
        <taxon>Liliopsida</taxon>
        <taxon>Asparagales</taxon>
        <taxon>Orchidaceae</taxon>
        <taxon>Epidendroideae</taxon>
        <taxon>Malaxideae</taxon>
        <taxon>Dendrobiinae</taxon>
        <taxon>Dendrobium</taxon>
    </lineage>
</organism>
<evidence type="ECO:0000256" key="1">
    <source>
        <dbReference type="SAM" id="Phobius"/>
    </source>
</evidence>
<feature type="transmembrane region" description="Helical" evidence="1">
    <location>
        <begin position="16"/>
        <end position="37"/>
    </location>
</feature>
<reference evidence="2" key="1">
    <citation type="journal article" date="2022" name="Front. Genet.">
        <title>Chromosome-Scale Assembly of the Dendrobium nobile Genome Provides Insights Into the Molecular Mechanism of the Biosynthesis of the Medicinal Active Ingredient of Dendrobium.</title>
        <authorList>
            <person name="Xu Q."/>
            <person name="Niu S.-C."/>
            <person name="Li K.-L."/>
            <person name="Zheng P.-J."/>
            <person name="Zhang X.-J."/>
            <person name="Jia Y."/>
            <person name="Liu Y."/>
            <person name="Niu Y.-X."/>
            <person name="Yu L.-H."/>
            <person name="Chen D.-F."/>
            <person name="Zhang G.-Q."/>
        </authorList>
    </citation>
    <scope>NUCLEOTIDE SEQUENCE</scope>
    <source>
        <tissue evidence="2">Leaf</tissue>
    </source>
</reference>
<keyword evidence="3" id="KW-1185">Reference proteome</keyword>
<keyword evidence="1" id="KW-1133">Transmembrane helix</keyword>
<dbReference type="AlphaFoldDB" id="A0A8T3ALW6"/>
<sequence length="76" mass="8859">MSNIKDGLKILRQQTFLFSLFMVRGPLESCIFIYLLLELSSHMTLSFCFFHKARCSNNVIYTHTCMYDVLIPSNCL</sequence>
<proteinExistence type="predicted"/>
<gene>
    <name evidence="2" type="ORF">KFK09_020450</name>
</gene>
<evidence type="ECO:0000313" key="3">
    <source>
        <dbReference type="Proteomes" id="UP000829196"/>
    </source>
</evidence>
<dbReference type="EMBL" id="JAGYWB010000015">
    <property type="protein sequence ID" value="KAI0497227.1"/>
    <property type="molecule type" value="Genomic_DNA"/>
</dbReference>
<name>A0A8T3ALW6_DENNO</name>
<protein>
    <submittedName>
        <fullName evidence="2">Uncharacterized protein</fullName>
    </submittedName>
</protein>
<keyword evidence="1" id="KW-0812">Transmembrane</keyword>
<evidence type="ECO:0000313" key="2">
    <source>
        <dbReference type="EMBL" id="KAI0497227.1"/>
    </source>
</evidence>